<dbReference type="EMBL" id="LHXZ01000032">
    <property type="protein sequence ID" value="KXB03092.1"/>
    <property type="molecule type" value="Genomic_DNA"/>
</dbReference>
<protein>
    <recommendedName>
        <fullName evidence="2">Tyr recombinase domain-containing protein</fullName>
    </recommendedName>
</protein>
<reference evidence="3 4" key="1">
    <citation type="journal article" date="2016" name="Sci. Rep.">
        <title>Metabolic traits of an uncultured archaeal lineage -MSBL1- from brine pools of the Red Sea.</title>
        <authorList>
            <person name="Mwirichia R."/>
            <person name="Alam I."/>
            <person name="Rashid M."/>
            <person name="Vinu M."/>
            <person name="Ba-Alawi W."/>
            <person name="Anthony Kamau A."/>
            <person name="Kamanda Ngugi D."/>
            <person name="Goker M."/>
            <person name="Klenk H.P."/>
            <person name="Bajic V."/>
            <person name="Stingl U."/>
        </authorList>
    </citation>
    <scope>NUCLEOTIDE SEQUENCE [LARGE SCALE GENOMIC DNA]</scope>
    <source>
        <strain evidence="3">SCGC-AAA261F19</strain>
    </source>
</reference>
<dbReference type="Pfam" id="PF00589">
    <property type="entry name" value="Phage_integrase"/>
    <property type="match status" value="1"/>
</dbReference>
<gene>
    <name evidence="3" type="ORF">AKJ45_02560</name>
</gene>
<keyword evidence="4" id="KW-1185">Reference proteome</keyword>
<dbReference type="Gene3D" id="1.10.443.10">
    <property type="entry name" value="Intergrase catalytic core"/>
    <property type="match status" value="1"/>
</dbReference>
<comment type="caution">
    <text evidence="3">The sequence shown here is derived from an EMBL/GenBank/DDBJ whole genome shotgun (WGS) entry which is preliminary data.</text>
</comment>
<name>A0A133V9G9_9EURY</name>
<evidence type="ECO:0000313" key="4">
    <source>
        <dbReference type="Proteomes" id="UP000070565"/>
    </source>
</evidence>
<dbReference type="Proteomes" id="UP000070565">
    <property type="component" value="Unassembled WGS sequence"/>
</dbReference>
<dbReference type="InterPro" id="IPR002104">
    <property type="entry name" value="Integrase_catalytic"/>
</dbReference>
<proteinExistence type="predicted"/>
<accession>A0A133V9G9</accession>
<evidence type="ECO:0000256" key="1">
    <source>
        <dbReference type="ARBA" id="ARBA00023172"/>
    </source>
</evidence>
<evidence type="ECO:0000313" key="3">
    <source>
        <dbReference type="EMBL" id="KXB03092.1"/>
    </source>
</evidence>
<feature type="domain" description="Tyr recombinase" evidence="2">
    <location>
        <begin position="1"/>
        <end position="140"/>
    </location>
</feature>
<organism evidence="3 4">
    <name type="scientific">candidate division MSBL1 archaeon SCGC-AAA261F19</name>
    <dbReference type="NCBI Taxonomy" id="1698275"/>
    <lineage>
        <taxon>Archaea</taxon>
        <taxon>Methanobacteriati</taxon>
        <taxon>Methanobacteriota</taxon>
        <taxon>candidate division MSBL1</taxon>
    </lineage>
</organism>
<dbReference type="InterPro" id="IPR013762">
    <property type="entry name" value="Integrase-like_cat_sf"/>
</dbReference>
<dbReference type="PROSITE" id="PS51898">
    <property type="entry name" value="TYR_RECOMBINASE"/>
    <property type="match status" value="1"/>
</dbReference>
<sequence>MDLMIGDLEDHKHGKKVVIKGKTGARRIPLISSVPHLQAWINNHPRGGDKDAPLWVNIGTRNVGEKMQYRAMTKALRQIGGRAGVDKPLNPHHFRHSRATYLASRFTEAQMCEWFGWVQGSDMPAKYVHLSGRDIDADYARLHGIEDGERPEKTKLAPVNCPRCGGMNDPKAKFCNRCGQALTREAFEGVESSRKMVSKALENLLRDPNFKNILRAKLKKAVKEKF</sequence>
<keyword evidence="1" id="KW-0233">DNA recombination</keyword>
<dbReference type="GO" id="GO:0003677">
    <property type="term" value="F:DNA binding"/>
    <property type="evidence" value="ECO:0007669"/>
    <property type="project" value="InterPro"/>
</dbReference>
<dbReference type="InterPro" id="IPR011010">
    <property type="entry name" value="DNA_brk_join_enz"/>
</dbReference>
<evidence type="ECO:0000259" key="2">
    <source>
        <dbReference type="PROSITE" id="PS51898"/>
    </source>
</evidence>
<dbReference type="GO" id="GO:0006310">
    <property type="term" value="P:DNA recombination"/>
    <property type="evidence" value="ECO:0007669"/>
    <property type="project" value="UniProtKB-KW"/>
</dbReference>
<dbReference type="AlphaFoldDB" id="A0A133V9G9"/>
<dbReference type="GO" id="GO:0015074">
    <property type="term" value="P:DNA integration"/>
    <property type="evidence" value="ECO:0007669"/>
    <property type="project" value="InterPro"/>
</dbReference>
<dbReference type="SUPFAM" id="SSF56349">
    <property type="entry name" value="DNA breaking-rejoining enzymes"/>
    <property type="match status" value="1"/>
</dbReference>